<gene>
    <name evidence="1" type="ORF">ONB1V03_LOCUS8124</name>
</gene>
<dbReference type="InterPro" id="IPR036291">
    <property type="entry name" value="NAD(P)-bd_dom_sf"/>
</dbReference>
<reference evidence="1" key="1">
    <citation type="submission" date="2020-11" db="EMBL/GenBank/DDBJ databases">
        <authorList>
            <person name="Tran Van P."/>
        </authorList>
    </citation>
    <scope>NUCLEOTIDE SEQUENCE</scope>
</reference>
<protein>
    <submittedName>
        <fullName evidence="1">Uncharacterized protein</fullName>
    </submittedName>
</protein>
<dbReference type="SUPFAM" id="SSF51735">
    <property type="entry name" value="NAD(P)-binding Rossmann-fold domains"/>
    <property type="match status" value="1"/>
</dbReference>
<evidence type="ECO:0000313" key="2">
    <source>
        <dbReference type="Proteomes" id="UP000728032"/>
    </source>
</evidence>
<evidence type="ECO:0000313" key="1">
    <source>
        <dbReference type="EMBL" id="CAD7651060.1"/>
    </source>
</evidence>
<dbReference type="InterPro" id="IPR002347">
    <property type="entry name" value="SDR_fam"/>
</dbReference>
<sequence length="260" mass="27994">MMTTSRDFTGKVVLITGSSGGIGAVTAVEFSRLGAQAVVTGRREDRVSAVAKLCAEASPTGAKALEVVADVTNDDDCRRLVSDTIKTFKKLDILVNKAGRGVGSSIRDGDILDKYELIMNTNLRSVVWLTHLCVEHLEKTKGNIVNMSSILAFKPKGLFHYSMSRAALQMFTNCVALELGPKGIRANVVHLGPINTVAMRVRLIVNNVISDDLMEWMAKIPLGRAGEPMDVAKVLLYLTSNDASFVTGSNFVVDGGLHTV</sequence>
<proteinExistence type="predicted"/>
<keyword evidence="2" id="KW-1185">Reference proteome</keyword>
<dbReference type="PANTHER" id="PTHR43975">
    <property type="entry name" value="ZGC:101858"/>
    <property type="match status" value="1"/>
</dbReference>
<dbReference type="PRINTS" id="PR00080">
    <property type="entry name" value="SDRFAMILY"/>
</dbReference>
<dbReference type="PRINTS" id="PR00081">
    <property type="entry name" value="GDHRDH"/>
</dbReference>
<dbReference type="Gene3D" id="3.40.50.720">
    <property type="entry name" value="NAD(P)-binding Rossmann-like Domain"/>
    <property type="match status" value="1"/>
</dbReference>
<name>A0A7R9M0A4_9ACAR</name>
<dbReference type="Pfam" id="PF13561">
    <property type="entry name" value="adh_short_C2"/>
    <property type="match status" value="1"/>
</dbReference>
<dbReference type="OrthoDB" id="6432056at2759"/>
<accession>A0A7R9M0A4</accession>
<dbReference type="Proteomes" id="UP000728032">
    <property type="component" value="Unassembled WGS sequence"/>
</dbReference>
<organism evidence="1">
    <name type="scientific">Oppiella nova</name>
    <dbReference type="NCBI Taxonomy" id="334625"/>
    <lineage>
        <taxon>Eukaryota</taxon>
        <taxon>Metazoa</taxon>
        <taxon>Ecdysozoa</taxon>
        <taxon>Arthropoda</taxon>
        <taxon>Chelicerata</taxon>
        <taxon>Arachnida</taxon>
        <taxon>Acari</taxon>
        <taxon>Acariformes</taxon>
        <taxon>Sarcoptiformes</taxon>
        <taxon>Oribatida</taxon>
        <taxon>Brachypylina</taxon>
        <taxon>Oppioidea</taxon>
        <taxon>Oppiidae</taxon>
        <taxon>Oppiella</taxon>
    </lineage>
</organism>
<dbReference type="FunFam" id="3.40.50.720:FF:000084">
    <property type="entry name" value="Short-chain dehydrogenase reductase"/>
    <property type="match status" value="1"/>
</dbReference>
<dbReference type="PANTHER" id="PTHR43975:SF2">
    <property type="entry name" value="EG:BACR7A4.14 PROTEIN-RELATED"/>
    <property type="match status" value="1"/>
</dbReference>
<dbReference type="EMBL" id="OC919292">
    <property type="protein sequence ID" value="CAD7651060.1"/>
    <property type="molecule type" value="Genomic_DNA"/>
</dbReference>
<dbReference type="EMBL" id="CAJPVJ010004467">
    <property type="protein sequence ID" value="CAG2168637.1"/>
    <property type="molecule type" value="Genomic_DNA"/>
</dbReference>
<dbReference type="AlphaFoldDB" id="A0A7R9M0A4"/>